<feature type="transmembrane region" description="Helical" evidence="1">
    <location>
        <begin position="235"/>
        <end position="254"/>
    </location>
</feature>
<dbReference type="Proteomes" id="UP001338309">
    <property type="component" value="Unassembled WGS sequence"/>
</dbReference>
<organism evidence="3 4">
    <name type="scientific">Algoriphagus confluentis</name>
    <dbReference type="NCBI Taxonomy" id="1697556"/>
    <lineage>
        <taxon>Bacteria</taxon>
        <taxon>Pseudomonadati</taxon>
        <taxon>Bacteroidota</taxon>
        <taxon>Cytophagia</taxon>
        <taxon>Cytophagales</taxon>
        <taxon>Cyclobacteriaceae</taxon>
        <taxon>Algoriphagus</taxon>
    </lineage>
</organism>
<dbReference type="Gene3D" id="1.10.260.40">
    <property type="entry name" value="lambda repressor-like DNA-binding domains"/>
    <property type="match status" value="1"/>
</dbReference>
<feature type="transmembrane region" description="Helical" evidence="1">
    <location>
        <begin position="144"/>
        <end position="164"/>
    </location>
</feature>
<proteinExistence type="predicted"/>
<name>A0ABQ6PIN7_9BACT</name>
<sequence length="294" mass="33216">MSGQFRSIFALKNFHLNQLAMVKPKTQFKMKQPELGKKISEWRKAKGLTQEELVEKCNLNVRTIQRIEAGEVTPRSYTIKAILDALEVEHSSQLESEERFPVKVPTYLYLAFAAGLIYFFMAFYEIGMEYEWIEDGFVANKMAFTAVKLATFLTYVSFLGGLVALEKFFPNRILKIALWVMIGFNLVLYTLDLLSLHFDLLNIQDYYWIKLEVFGIGYAFLGASYFAYKGVKFGITQVIGALGLIAGILIFSGVGVLFGLLPLTFFEIGQLGLMIYLIQKIGRGSSPDSDFSAA</sequence>
<comment type="caution">
    <text evidence="3">The sequence shown here is derived from an EMBL/GenBank/DDBJ whole genome shotgun (WGS) entry which is preliminary data.</text>
</comment>
<dbReference type="Pfam" id="PF01381">
    <property type="entry name" value="HTH_3"/>
    <property type="match status" value="1"/>
</dbReference>
<feature type="transmembrane region" description="Helical" evidence="1">
    <location>
        <begin position="176"/>
        <end position="195"/>
    </location>
</feature>
<dbReference type="CDD" id="cd00093">
    <property type="entry name" value="HTH_XRE"/>
    <property type="match status" value="1"/>
</dbReference>
<feature type="transmembrane region" description="Helical" evidence="1">
    <location>
        <begin position="106"/>
        <end position="124"/>
    </location>
</feature>
<reference evidence="3 4" key="1">
    <citation type="submission" date="2023-08" db="EMBL/GenBank/DDBJ databases">
        <title>Draft genome sequence of Algoriphagus confluentis.</title>
        <authorList>
            <person name="Takatani N."/>
            <person name="Hosokawa M."/>
            <person name="Sawabe T."/>
        </authorList>
    </citation>
    <scope>NUCLEOTIDE SEQUENCE [LARGE SCALE GENOMIC DNA]</scope>
    <source>
        <strain evidence="3 4">NBRC 111222</strain>
    </source>
</reference>
<keyword evidence="1" id="KW-1133">Transmembrane helix</keyword>
<evidence type="ECO:0000313" key="4">
    <source>
        <dbReference type="Proteomes" id="UP001338309"/>
    </source>
</evidence>
<dbReference type="SMART" id="SM00530">
    <property type="entry name" value="HTH_XRE"/>
    <property type="match status" value="1"/>
</dbReference>
<protein>
    <recommendedName>
        <fullName evidence="2">HTH cro/C1-type domain-containing protein</fullName>
    </recommendedName>
</protein>
<gene>
    <name evidence="3" type="ORF">Aconfl_04360</name>
</gene>
<dbReference type="InterPro" id="IPR010982">
    <property type="entry name" value="Lambda_DNA-bd_dom_sf"/>
</dbReference>
<keyword evidence="4" id="KW-1185">Reference proteome</keyword>
<evidence type="ECO:0000313" key="3">
    <source>
        <dbReference type="EMBL" id="GMQ27794.1"/>
    </source>
</evidence>
<keyword evidence="1" id="KW-0812">Transmembrane</keyword>
<evidence type="ECO:0000256" key="1">
    <source>
        <dbReference type="SAM" id="Phobius"/>
    </source>
</evidence>
<accession>A0ABQ6PIN7</accession>
<dbReference type="SUPFAM" id="SSF47413">
    <property type="entry name" value="lambda repressor-like DNA-binding domains"/>
    <property type="match status" value="1"/>
</dbReference>
<evidence type="ECO:0000259" key="2">
    <source>
        <dbReference type="PROSITE" id="PS50943"/>
    </source>
</evidence>
<dbReference type="InterPro" id="IPR001387">
    <property type="entry name" value="Cro/C1-type_HTH"/>
</dbReference>
<feature type="domain" description="HTH cro/C1-type" evidence="2">
    <location>
        <begin position="39"/>
        <end position="94"/>
    </location>
</feature>
<feature type="transmembrane region" description="Helical" evidence="1">
    <location>
        <begin position="207"/>
        <end position="228"/>
    </location>
</feature>
<dbReference type="PROSITE" id="PS50943">
    <property type="entry name" value="HTH_CROC1"/>
    <property type="match status" value="1"/>
</dbReference>
<dbReference type="EMBL" id="BTPD01000001">
    <property type="protein sequence ID" value="GMQ27794.1"/>
    <property type="molecule type" value="Genomic_DNA"/>
</dbReference>
<keyword evidence="1" id="KW-0472">Membrane</keyword>